<feature type="domain" description="HTH marR-type" evidence="4">
    <location>
        <begin position="11"/>
        <end position="144"/>
    </location>
</feature>
<dbReference type="RefSeq" id="WP_136407082.1">
    <property type="nucleotide sequence ID" value="NZ_SSWX01000017.1"/>
</dbReference>
<dbReference type="PRINTS" id="PR00598">
    <property type="entry name" value="HTHMARR"/>
</dbReference>
<dbReference type="OrthoDB" id="6002259at2"/>
<accession>A0A4S5BIA6</accession>
<dbReference type="InterPro" id="IPR036390">
    <property type="entry name" value="WH_DNA-bd_sf"/>
</dbReference>
<protein>
    <submittedName>
        <fullName evidence="5">MarR family transcriptional regulator</fullName>
    </submittedName>
</protein>
<evidence type="ECO:0000256" key="1">
    <source>
        <dbReference type="ARBA" id="ARBA00023015"/>
    </source>
</evidence>
<gene>
    <name evidence="5" type="ORF">E8K88_12865</name>
</gene>
<dbReference type="PROSITE" id="PS01117">
    <property type="entry name" value="HTH_MARR_1"/>
    <property type="match status" value="1"/>
</dbReference>
<evidence type="ECO:0000259" key="4">
    <source>
        <dbReference type="PROSITE" id="PS50995"/>
    </source>
</evidence>
<name>A0A4S5BIA6_9BURK</name>
<dbReference type="GO" id="GO:0003700">
    <property type="term" value="F:DNA-binding transcription factor activity"/>
    <property type="evidence" value="ECO:0007669"/>
    <property type="project" value="InterPro"/>
</dbReference>
<dbReference type="InterPro" id="IPR039422">
    <property type="entry name" value="MarR/SlyA-like"/>
</dbReference>
<dbReference type="Gene3D" id="1.10.10.10">
    <property type="entry name" value="Winged helix-like DNA-binding domain superfamily/Winged helix DNA-binding domain"/>
    <property type="match status" value="1"/>
</dbReference>
<dbReference type="PANTHER" id="PTHR33164:SF64">
    <property type="entry name" value="TRANSCRIPTIONAL REGULATOR SLYA"/>
    <property type="match status" value="1"/>
</dbReference>
<proteinExistence type="predicted"/>
<dbReference type="EMBL" id="SSWX01000017">
    <property type="protein sequence ID" value="THJ32137.1"/>
    <property type="molecule type" value="Genomic_DNA"/>
</dbReference>
<organism evidence="5 6">
    <name type="scientific">Lampropedia aestuarii</name>
    <dbReference type="NCBI Taxonomy" id="2562762"/>
    <lineage>
        <taxon>Bacteria</taxon>
        <taxon>Pseudomonadati</taxon>
        <taxon>Pseudomonadota</taxon>
        <taxon>Betaproteobacteria</taxon>
        <taxon>Burkholderiales</taxon>
        <taxon>Comamonadaceae</taxon>
        <taxon>Lampropedia</taxon>
    </lineage>
</organism>
<keyword evidence="6" id="KW-1185">Reference proteome</keyword>
<dbReference type="InterPro" id="IPR000835">
    <property type="entry name" value="HTH_MarR-typ"/>
</dbReference>
<comment type="caution">
    <text evidence="5">The sequence shown here is derived from an EMBL/GenBank/DDBJ whole genome shotgun (WGS) entry which is preliminary data.</text>
</comment>
<evidence type="ECO:0000256" key="2">
    <source>
        <dbReference type="ARBA" id="ARBA00023125"/>
    </source>
</evidence>
<sequence>MAHTSEPNSAKRQIGFQLVGAGRRWRQTLDARLAQQGLSDAVWTSLIHLHRLGDGISQSELAASVGIEGSSLVRLLDTLVAQELVERHPHATDRRIKQLYLTEAGRSTVDKIRLHLERIENALLADLDEQEAAALLRGLEKINQRIQGTNTQAAE</sequence>
<dbReference type="InterPro" id="IPR036388">
    <property type="entry name" value="WH-like_DNA-bd_sf"/>
</dbReference>
<dbReference type="SUPFAM" id="SSF46785">
    <property type="entry name" value="Winged helix' DNA-binding domain"/>
    <property type="match status" value="1"/>
</dbReference>
<evidence type="ECO:0000256" key="3">
    <source>
        <dbReference type="ARBA" id="ARBA00023163"/>
    </source>
</evidence>
<evidence type="ECO:0000313" key="6">
    <source>
        <dbReference type="Proteomes" id="UP000306236"/>
    </source>
</evidence>
<dbReference type="GO" id="GO:0006950">
    <property type="term" value="P:response to stress"/>
    <property type="evidence" value="ECO:0007669"/>
    <property type="project" value="TreeGrafter"/>
</dbReference>
<dbReference type="SMART" id="SM00347">
    <property type="entry name" value="HTH_MARR"/>
    <property type="match status" value="1"/>
</dbReference>
<dbReference type="Proteomes" id="UP000306236">
    <property type="component" value="Unassembled WGS sequence"/>
</dbReference>
<dbReference type="AlphaFoldDB" id="A0A4S5BIA6"/>
<dbReference type="InterPro" id="IPR023187">
    <property type="entry name" value="Tscrpt_reg_MarR-type_CS"/>
</dbReference>
<keyword evidence="2" id="KW-0238">DNA-binding</keyword>
<dbReference type="GO" id="GO:0003677">
    <property type="term" value="F:DNA binding"/>
    <property type="evidence" value="ECO:0007669"/>
    <property type="project" value="UniProtKB-KW"/>
</dbReference>
<keyword evidence="1" id="KW-0805">Transcription regulation</keyword>
<dbReference type="PANTHER" id="PTHR33164">
    <property type="entry name" value="TRANSCRIPTIONAL REGULATOR, MARR FAMILY"/>
    <property type="match status" value="1"/>
</dbReference>
<dbReference type="Pfam" id="PF12802">
    <property type="entry name" value="MarR_2"/>
    <property type="match status" value="1"/>
</dbReference>
<dbReference type="PROSITE" id="PS50995">
    <property type="entry name" value="HTH_MARR_2"/>
    <property type="match status" value="1"/>
</dbReference>
<keyword evidence="3" id="KW-0804">Transcription</keyword>
<reference evidence="5 6" key="1">
    <citation type="submission" date="2019-04" db="EMBL/GenBank/DDBJ databases">
        <title>Lampropedia sp YIM MLB12 draf genome.</title>
        <authorList>
            <person name="Wang Y.-X."/>
        </authorList>
    </citation>
    <scope>NUCLEOTIDE SEQUENCE [LARGE SCALE GENOMIC DNA]</scope>
    <source>
        <strain evidence="5 6">YIM MLB12</strain>
    </source>
</reference>
<evidence type="ECO:0000313" key="5">
    <source>
        <dbReference type="EMBL" id="THJ32137.1"/>
    </source>
</evidence>